<keyword evidence="6 7" id="KW-0030">Aminoacyl-tRNA synthetase</keyword>
<dbReference type="GO" id="GO:0005524">
    <property type="term" value="F:ATP binding"/>
    <property type="evidence" value="ECO:0007669"/>
    <property type="project" value="UniProtKB-UniRule"/>
</dbReference>
<proteinExistence type="inferred from homology"/>
<feature type="binding site" evidence="7">
    <location>
        <position position="365"/>
    </location>
    <ligand>
        <name>L-aspartate</name>
        <dbReference type="ChEBI" id="CHEBI:29991"/>
    </ligand>
</feature>
<evidence type="ECO:0000256" key="2">
    <source>
        <dbReference type="ARBA" id="ARBA00022598"/>
    </source>
</evidence>
<evidence type="ECO:0000256" key="1">
    <source>
        <dbReference type="ARBA" id="ARBA00006303"/>
    </source>
</evidence>
<sequence>MRTYIKDLKNLVGKEAIIKGWVSVRRDQGKMVFMDMRDMTGIVQCVVLPDSPAIEIAKETRTEWVLAISGVINKRPEKNIKDGVQNGDIEIEIKNIEVLNKAETLPFDISSDTKEVNEDARLKYRYLDLRSQRMQKNIRMRDKIISFFRDYMHKNDFVEIETPIMMKGTPEGSREYVVPSRLYKGKFYVLPQSPQQFKQLSMVAGFERYFQIARCMRDEDSRGDRQPEFTQLDFEMSFVEQEDVLSYTEAMFIELVKTLYPNKKITETSFPRFTFAEVMEKYKTDKPDLRKDKNNPDELAFAWITDFPMFEKKDDGSIAAAHHPFCSIKPEDKEKFMKGEDLFGIRANSYDLVLNGFELSSGSIRIHNRAEQKQVFKLLNITEEEQQKKFGHMLEAFTYGAPPHGGFAPGIDRIVMILQNEPNIREVIAFPKTGEGRDLMMNAPSEISEKQLFELGLEITKKK</sequence>
<dbReference type="Proteomes" id="UP000178404">
    <property type="component" value="Unassembled WGS sequence"/>
</dbReference>
<comment type="caution">
    <text evidence="7">Lacks conserved residue(s) required for the propagation of feature annotation.</text>
</comment>
<name>A0A1G2TXG0_9BACT</name>
<dbReference type="InterPro" id="IPR004364">
    <property type="entry name" value="Aa-tRNA-synt_II"/>
</dbReference>
<dbReference type="InterPro" id="IPR045864">
    <property type="entry name" value="aa-tRNA-synth_II/BPL/LPL"/>
</dbReference>
<dbReference type="EC" id="6.1.1.12" evidence="7"/>
<feature type="binding site" evidence="7">
    <location>
        <position position="217"/>
    </location>
    <ligand>
        <name>L-aspartate</name>
        <dbReference type="ChEBI" id="CHEBI:29991"/>
    </ligand>
</feature>
<dbReference type="InterPro" id="IPR006195">
    <property type="entry name" value="aa-tRNA-synth_II"/>
</dbReference>
<dbReference type="SUPFAM" id="SSF50249">
    <property type="entry name" value="Nucleic acid-binding proteins"/>
    <property type="match status" value="1"/>
</dbReference>
<dbReference type="AlphaFoldDB" id="A0A1G2TXG0"/>
<evidence type="ECO:0000256" key="4">
    <source>
        <dbReference type="ARBA" id="ARBA00022840"/>
    </source>
</evidence>
<reference evidence="9 10" key="1">
    <citation type="journal article" date="2016" name="Nat. Commun.">
        <title>Thousands of microbial genomes shed light on interconnected biogeochemical processes in an aquifer system.</title>
        <authorList>
            <person name="Anantharaman K."/>
            <person name="Brown C.T."/>
            <person name="Hug L.A."/>
            <person name="Sharon I."/>
            <person name="Castelle C.J."/>
            <person name="Probst A.J."/>
            <person name="Thomas B.C."/>
            <person name="Singh A."/>
            <person name="Wilkins M.J."/>
            <person name="Karaoz U."/>
            <person name="Brodie E.L."/>
            <person name="Williams K.H."/>
            <person name="Hubbard S.S."/>
            <person name="Banfield J.F."/>
        </authorList>
    </citation>
    <scope>NUCLEOTIDE SEQUENCE [LARGE SCALE GENOMIC DNA]</scope>
</reference>
<dbReference type="GO" id="GO:0003676">
    <property type="term" value="F:nucleic acid binding"/>
    <property type="evidence" value="ECO:0007669"/>
    <property type="project" value="InterPro"/>
</dbReference>
<comment type="subcellular location">
    <subcellularLocation>
        <location evidence="7">Cytoplasm</location>
    </subcellularLocation>
</comment>
<dbReference type="InterPro" id="IPR004115">
    <property type="entry name" value="GAD-like_sf"/>
</dbReference>
<dbReference type="SUPFAM" id="SSF55681">
    <property type="entry name" value="Class II aaRS and biotin synthetases"/>
    <property type="match status" value="1"/>
</dbReference>
<feature type="binding site" evidence="7">
    <location>
        <position position="171"/>
    </location>
    <ligand>
        <name>L-aspartate</name>
        <dbReference type="ChEBI" id="CHEBI:29991"/>
    </ligand>
</feature>
<dbReference type="PROSITE" id="PS50862">
    <property type="entry name" value="AA_TRNA_LIGASE_II"/>
    <property type="match status" value="1"/>
</dbReference>
<dbReference type="InterPro" id="IPR012340">
    <property type="entry name" value="NA-bd_OB-fold"/>
</dbReference>
<feature type="binding site" evidence="7">
    <location>
        <begin position="410"/>
        <end position="413"/>
    </location>
    <ligand>
        <name>ATP</name>
        <dbReference type="ChEBI" id="CHEBI:30616"/>
    </ligand>
</feature>
<dbReference type="Gene3D" id="3.30.930.10">
    <property type="entry name" value="Bira Bifunctional Protein, Domain 2"/>
    <property type="match status" value="2"/>
</dbReference>
<keyword evidence="2 7" id="KW-0436">Ligase</keyword>
<feature type="region of interest" description="Aspartate" evidence="7">
    <location>
        <begin position="195"/>
        <end position="198"/>
    </location>
</feature>
<evidence type="ECO:0000256" key="3">
    <source>
        <dbReference type="ARBA" id="ARBA00022741"/>
    </source>
</evidence>
<keyword evidence="5 7" id="KW-0648">Protein biosynthesis</keyword>
<evidence type="ECO:0000313" key="9">
    <source>
        <dbReference type="EMBL" id="OHB01986.1"/>
    </source>
</evidence>
<evidence type="ECO:0000259" key="8">
    <source>
        <dbReference type="PROSITE" id="PS50862"/>
    </source>
</evidence>
<organism evidence="9 10">
    <name type="scientific">Candidatus Zambryskibacteria bacterium RIFCSPLOWO2_01_FULL_35_19</name>
    <dbReference type="NCBI Taxonomy" id="1802757"/>
    <lineage>
        <taxon>Bacteria</taxon>
        <taxon>Candidatus Zambryskiibacteriota</taxon>
    </lineage>
</organism>
<dbReference type="InterPro" id="IPR047090">
    <property type="entry name" value="AspRS_core"/>
</dbReference>
<evidence type="ECO:0000313" key="10">
    <source>
        <dbReference type="Proteomes" id="UP000178404"/>
    </source>
</evidence>
<feature type="binding site" evidence="7">
    <location>
        <position position="358"/>
    </location>
    <ligand>
        <name>ATP</name>
        <dbReference type="ChEBI" id="CHEBI:30616"/>
    </ligand>
</feature>
<comment type="function">
    <text evidence="7">Catalyzes the attachment of L-aspartate to tRNA(Asp) in a two-step reaction: L-aspartate is first activated by ATP to form Asp-AMP and then transferred to the acceptor end of tRNA(Asp).</text>
</comment>
<dbReference type="InterPro" id="IPR004524">
    <property type="entry name" value="Asp-tRNA-ligase_1"/>
</dbReference>
<keyword evidence="4 7" id="KW-0067">ATP-binding</keyword>
<comment type="subunit">
    <text evidence="7">Homodimer.</text>
</comment>
<dbReference type="InterPro" id="IPR004365">
    <property type="entry name" value="NA-bd_OB_tRNA"/>
</dbReference>
<dbReference type="InterPro" id="IPR002312">
    <property type="entry name" value="Asp/Asn-tRNA-synth_IIb"/>
</dbReference>
<feature type="domain" description="Aminoacyl-transfer RNA synthetases class-II family profile" evidence="8">
    <location>
        <begin position="138"/>
        <end position="431"/>
    </location>
</feature>
<dbReference type="Pfam" id="PF01336">
    <property type="entry name" value="tRNA_anti-codon"/>
    <property type="match status" value="1"/>
</dbReference>
<evidence type="ECO:0000256" key="7">
    <source>
        <dbReference type="HAMAP-Rule" id="MF_00044"/>
    </source>
</evidence>
<dbReference type="GO" id="GO:0004815">
    <property type="term" value="F:aspartate-tRNA ligase activity"/>
    <property type="evidence" value="ECO:0007669"/>
    <property type="project" value="UniProtKB-UniRule"/>
</dbReference>
<dbReference type="GO" id="GO:0006422">
    <property type="term" value="P:aspartyl-tRNA aminoacylation"/>
    <property type="evidence" value="ECO:0007669"/>
    <property type="project" value="UniProtKB-UniRule"/>
</dbReference>
<evidence type="ECO:0000256" key="5">
    <source>
        <dbReference type="ARBA" id="ARBA00022917"/>
    </source>
</evidence>
<gene>
    <name evidence="7" type="primary">aspS</name>
    <name evidence="9" type="ORF">A3A90_01980</name>
</gene>
<dbReference type="CDD" id="cd00777">
    <property type="entry name" value="AspRS_core"/>
    <property type="match status" value="1"/>
</dbReference>
<dbReference type="PANTHER" id="PTHR22594:SF5">
    <property type="entry name" value="ASPARTATE--TRNA LIGASE, MITOCHONDRIAL"/>
    <property type="match status" value="1"/>
</dbReference>
<comment type="similarity">
    <text evidence="1 7">Belongs to the class-II aminoacyl-tRNA synthetase family. Type 1 subfamily.</text>
</comment>
<feature type="binding site" evidence="7">
    <location>
        <begin position="217"/>
        <end position="219"/>
    </location>
    <ligand>
        <name>ATP</name>
        <dbReference type="ChEBI" id="CHEBI:30616"/>
    </ligand>
</feature>
<dbReference type="HAMAP" id="MF_00044">
    <property type="entry name" value="Asp_tRNA_synth_type1"/>
    <property type="match status" value="1"/>
</dbReference>
<dbReference type="PANTHER" id="PTHR22594">
    <property type="entry name" value="ASPARTYL/LYSYL-TRNA SYNTHETASE"/>
    <property type="match status" value="1"/>
</dbReference>
<feature type="binding site" evidence="7">
    <location>
        <position position="226"/>
    </location>
    <ligand>
        <name>ATP</name>
        <dbReference type="ChEBI" id="CHEBI:30616"/>
    </ligand>
</feature>
<dbReference type="PRINTS" id="PR01042">
    <property type="entry name" value="TRNASYNTHASP"/>
</dbReference>
<dbReference type="Gene3D" id="2.40.50.140">
    <property type="entry name" value="Nucleic acid-binding proteins"/>
    <property type="match status" value="1"/>
</dbReference>
<keyword evidence="7" id="KW-0963">Cytoplasm</keyword>
<comment type="caution">
    <text evidence="9">The sequence shown here is derived from an EMBL/GenBank/DDBJ whole genome shotgun (WGS) entry which is preliminary data.</text>
</comment>
<dbReference type="GO" id="GO:0005737">
    <property type="term" value="C:cytoplasm"/>
    <property type="evidence" value="ECO:0007669"/>
    <property type="project" value="UniProtKB-SubCell"/>
</dbReference>
<accession>A0A1G2TXG0</accession>
<keyword evidence="3 7" id="KW-0547">Nucleotide-binding</keyword>
<dbReference type="Gene3D" id="3.30.1360.30">
    <property type="entry name" value="GAD-like domain"/>
    <property type="match status" value="1"/>
</dbReference>
<feature type="binding site" evidence="7">
    <location>
        <position position="322"/>
    </location>
    <ligand>
        <name>L-aspartate</name>
        <dbReference type="ChEBI" id="CHEBI:29991"/>
    </ligand>
</feature>
<dbReference type="CDD" id="cd04317">
    <property type="entry name" value="EcAspRS_like_N"/>
    <property type="match status" value="1"/>
</dbReference>
<dbReference type="Pfam" id="PF00152">
    <property type="entry name" value="tRNA-synt_2"/>
    <property type="match status" value="1"/>
</dbReference>
<dbReference type="InterPro" id="IPR047089">
    <property type="entry name" value="Asp-tRNA-ligase_1_N"/>
</dbReference>
<dbReference type="EMBL" id="MHWA01000008">
    <property type="protein sequence ID" value="OHB01986.1"/>
    <property type="molecule type" value="Genomic_DNA"/>
</dbReference>
<comment type="catalytic activity">
    <reaction evidence="7">
        <text>tRNA(Asp) + L-aspartate + ATP = L-aspartyl-tRNA(Asp) + AMP + diphosphate</text>
        <dbReference type="Rhea" id="RHEA:19649"/>
        <dbReference type="Rhea" id="RHEA-COMP:9660"/>
        <dbReference type="Rhea" id="RHEA-COMP:9678"/>
        <dbReference type="ChEBI" id="CHEBI:29991"/>
        <dbReference type="ChEBI" id="CHEBI:30616"/>
        <dbReference type="ChEBI" id="CHEBI:33019"/>
        <dbReference type="ChEBI" id="CHEBI:78442"/>
        <dbReference type="ChEBI" id="CHEBI:78516"/>
        <dbReference type="ChEBI" id="CHEBI:456215"/>
        <dbReference type="EC" id="6.1.1.12"/>
    </reaction>
</comment>
<evidence type="ECO:0000256" key="6">
    <source>
        <dbReference type="ARBA" id="ARBA00023146"/>
    </source>
</evidence>
<protein>
    <recommendedName>
        <fullName evidence="7">Aspartate--tRNA ligase</fullName>
        <ecNumber evidence="7">6.1.1.12</ecNumber>
    </recommendedName>
    <alternativeName>
        <fullName evidence="7">Aspartyl-tRNA synthetase</fullName>
        <shortName evidence="7">AspRS</shortName>
    </alternativeName>
</protein>